<evidence type="ECO:0000313" key="4">
    <source>
        <dbReference type="Proteomes" id="UP000807115"/>
    </source>
</evidence>
<dbReference type="Pfam" id="PF14368">
    <property type="entry name" value="LTP_2"/>
    <property type="match status" value="1"/>
</dbReference>
<keyword evidence="1" id="KW-0732">Signal</keyword>
<organism evidence="3 4">
    <name type="scientific">Sorghum bicolor</name>
    <name type="common">Sorghum</name>
    <name type="synonym">Sorghum vulgare</name>
    <dbReference type="NCBI Taxonomy" id="4558"/>
    <lineage>
        <taxon>Eukaryota</taxon>
        <taxon>Viridiplantae</taxon>
        <taxon>Streptophyta</taxon>
        <taxon>Embryophyta</taxon>
        <taxon>Tracheophyta</taxon>
        <taxon>Spermatophyta</taxon>
        <taxon>Magnoliopsida</taxon>
        <taxon>Liliopsida</taxon>
        <taxon>Poales</taxon>
        <taxon>Poaceae</taxon>
        <taxon>PACMAD clade</taxon>
        <taxon>Panicoideae</taxon>
        <taxon>Andropogonodae</taxon>
        <taxon>Andropogoneae</taxon>
        <taxon>Sorghinae</taxon>
        <taxon>Sorghum</taxon>
    </lineage>
</organism>
<feature type="signal peptide" evidence="1">
    <location>
        <begin position="1"/>
        <end position="23"/>
    </location>
</feature>
<dbReference type="Proteomes" id="UP000807115">
    <property type="component" value="Chromosome 5"/>
</dbReference>
<proteinExistence type="predicted"/>
<dbReference type="AlphaFoldDB" id="A0A921QWQ7"/>
<comment type="caution">
    <text evidence="3">The sequence shown here is derived from an EMBL/GenBank/DDBJ whole genome shotgun (WGS) entry which is preliminary data.</text>
</comment>
<gene>
    <name evidence="3" type="ORF">BDA96_05G087200</name>
</gene>
<accession>A0A921QWQ7</accession>
<feature type="domain" description="Bifunctional inhibitor/plant lipid transfer protein/seed storage helical" evidence="2">
    <location>
        <begin position="8"/>
        <end position="96"/>
    </location>
</feature>
<reference evidence="3" key="1">
    <citation type="journal article" date="2019" name="BMC Genomics">
        <title>A new reference genome for Sorghum bicolor reveals high levels of sequence similarity between sweet and grain genotypes: implications for the genetics of sugar metabolism.</title>
        <authorList>
            <person name="Cooper E.A."/>
            <person name="Brenton Z.W."/>
            <person name="Flinn B.S."/>
            <person name="Jenkins J."/>
            <person name="Shu S."/>
            <person name="Flowers D."/>
            <person name="Luo F."/>
            <person name="Wang Y."/>
            <person name="Xia P."/>
            <person name="Barry K."/>
            <person name="Daum C."/>
            <person name="Lipzen A."/>
            <person name="Yoshinaga Y."/>
            <person name="Schmutz J."/>
            <person name="Saski C."/>
            <person name="Vermerris W."/>
            <person name="Kresovich S."/>
        </authorList>
    </citation>
    <scope>NUCLEOTIDE SEQUENCE</scope>
</reference>
<dbReference type="InterPro" id="IPR016140">
    <property type="entry name" value="Bifunc_inhib/LTP/seed_store"/>
</dbReference>
<dbReference type="EMBL" id="CM027684">
    <property type="protein sequence ID" value="KAG0529306.1"/>
    <property type="molecule type" value="Genomic_DNA"/>
</dbReference>
<feature type="chain" id="PRO_5038124266" description="Bifunctional inhibitor/plant lipid transfer protein/seed storage helical domain-containing protein" evidence="1">
    <location>
        <begin position="24"/>
        <end position="117"/>
    </location>
</feature>
<name>A0A921QWQ7_SORBI</name>
<sequence>MFAGKLVVILLAWTIIFYQPAIGRLPCNNDEKREILRECDPLNSTPDYTPSRQSACCVAVRKVQGTNMLCIASILSLADKAKYSVRKIVGLRDACAPSLRDACAPSHSQHLVKFIIT</sequence>
<evidence type="ECO:0000256" key="1">
    <source>
        <dbReference type="SAM" id="SignalP"/>
    </source>
</evidence>
<evidence type="ECO:0000259" key="2">
    <source>
        <dbReference type="Pfam" id="PF14368"/>
    </source>
</evidence>
<reference evidence="3" key="2">
    <citation type="submission" date="2020-10" db="EMBL/GenBank/DDBJ databases">
        <authorList>
            <person name="Cooper E.A."/>
            <person name="Brenton Z.W."/>
            <person name="Flinn B.S."/>
            <person name="Jenkins J."/>
            <person name="Shu S."/>
            <person name="Flowers D."/>
            <person name="Luo F."/>
            <person name="Wang Y."/>
            <person name="Xia P."/>
            <person name="Barry K."/>
            <person name="Daum C."/>
            <person name="Lipzen A."/>
            <person name="Yoshinaga Y."/>
            <person name="Schmutz J."/>
            <person name="Saski C."/>
            <person name="Vermerris W."/>
            <person name="Kresovich S."/>
        </authorList>
    </citation>
    <scope>NUCLEOTIDE SEQUENCE</scope>
</reference>
<evidence type="ECO:0000313" key="3">
    <source>
        <dbReference type="EMBL" id="KAG0529306.1"/>
    </source>
</evidence>
<protein>
    <recommendedName>
        <fullName evidence="2">Bifunctional inhibitor/plant lipid transfer protein/seed storage helical domain-containing protein</fullName>
    </recommendedName>
</protein>